<dbReference type="PROSITE" id="PS51186">
    <property type="entry name" value="GNAT"/>
    <property type="match status" value="1"/>
</dbReference>
<comment type="similarity">
    <text evidence="3">Belongs to the acetyltransferase family. RimJ subfamily.</text>
</comment>
<reference evidence="5 6" key="1">
    <citation type="submission" date="2013-09" db="EMBL/GenBank/DDBJ databases">
        <title>Whole genome shotgun sequence of Vibrio proteolyticus NBRC 13287.</title>
        <authorList>
            <person name="Isaki S."/>
            <person name="Hosoyama A."/>
            <person name="Numata M."/>
            <person name="Hashimoto M."/>
            <person name="Hosoyama Y."/>
            <person name="Tsuchikane K."/>
            <person name="Noguchi M."/>
            <person name="Hirakata S."/>
            <person name="Ichikawa N."/>
            <person name="Ohji S."/>
            <person name="Yamazoe A."/>
            <person name="Fujita N."/>
        </authorList>
    </citation>
    <scope>NUCLEOTIDE SEQUENCE [LARGE SCALE GENOMIC DNA]</scope>
    <source>
        <strain evidence="5 6">NBRC 13287</strain>
    </source>
</reference>
<dbReference type="SUPFAM" id="SSF55729">
    <property type="entry name" value="Acyl-CoA N-acyltransferases (Nat)"/>
    <property type="match status" value="1"/>
</dbReference>
<sequence>MQITLLRESDTQALLEFELENRAWFESHINPRENSFYSYEGVRSHILEFLGGYRTREILPMLIKNDQNEIVGRINFHQVDKLRQTAHLGYRIGERFTRQGIASLAVGQILQKARQFGVHTVIAMAAIDNLGSQKVLGNNGFEKVRVIKNFAVVRRRSIDCIEFQIDLDSE</sequence>
<dbReference type="Proteomes" id="UP000016570">
    <property type="component" value="Unassembled WGS sequence"/>
</dbReference>
<dbReference type="PANTHER" id="PTHR43792:SF8">
    <property type="entry name" value="[RIBOSOMAL PROTEIN US5]-ALANINE N-ACETYLTRANSFERASE"/>
    <property type="match status" value="1"/>
</dbReference>
<proteinExistence type="inferred from homology"/>
<gene>
    <name evidence="5" type="ORF">VPR01S_06_00570</name>
</gene>
<dbReference type="InterPro" id="IPR016181">
    <property type="entry name" value="Acyl_CoA_acyltransferase"/>
</dbReference>
<evidence type="ECO:0000256" key="2">
    <source>
        <dbReference type="ARBA" id="ARBA00023315"/>
    </source>
</evidence>
<dbReference type="InterPro" id="IPR000182">
    <property type="entry name" value="GNAT_dom"/>
</dbReference>
<feature type="domain" description="N-acetyltransferase" evidence="4">
    <location>
        <begin position="1"/>
        <end position="159"/>
    </location>
</feature>
<dbReference type="RefSeq" id="WP_021705015.1">
    <property type="nucleotide sequence ID" value="NZ_BATJ01000006.1"/>
</dbReference>
<dbReference type="GO" id="GO:0008999">
    <property type="term" value="F:protein-N-terminal-alanine acetyltransferase activity"/>
    <property type="evidence" value="ECO:0007669"/>
    <property type="project" value="TreeGrafter"/>
</dbReference>
<evidence type="ECO:0000313" key="6">
    <source>
        <dbReference type="Proteomes" id="UP000016570"/>
    </source>
</evidence>
<dbReference type="eggNOG" id="COG1670">
    <property type="taxonomic scope" value="Bacteria"/>
</dbReference>
<evidence type="ECO:0000256" key="1">
    <source>
        <dbReference type="ARBA" id="ARBA00022679"/>
    </source>
</evidence>
<dbReference type="GO" id="GO:0005737">
    <property type="term" value="C:cytoplasm"/>
    <property type="evidence" value="ECO:0007669"/>
    <property type="project" value="TreeGrafter"/>
</dbReference>
<protein>
    <submittedName>
        <fullName evidence="5">Putative acetyltransferase</fullName>
    </submittedName>
</protein>
<evidence type="ECO:0000313" key="5">
    <source>
        <dbReference type="EMBL" id="GAD67040.1"/>
    </source>
</evidence>
<evidence type="ECO:0000256" key="3">
    <source>
        <dbReference type="ARBA" id="ARBA00038502"/>
    </source>
</evidence>
<dbReference type="STRING" id="1219065.VPR01S_06_00570"/>
<accession>U3A029</accession>
<dbReference type="PANTHER" id="PTHR43792">
    <property type="entry name" value="GNAT FAMILY, PUTATIVE (AFU_ORTHOLOGUE AFUA_3G00765)-RELATED-RELATED"/>
    <property type="match status" value="1"/>
</dbReference>
<dbReference type="AlphaFoldDB" id="U3A029"/>
<dbReference type="InterPro" id="IPR051531">
    <property type="entry name" value="N-acetyltransferase"/>
</dbReference>
<dbReference type="Gene3D" id="3.40.630.30">
    <property type="match status" value="1"/>
</dbReference>
<dbReference type="Pfam" id="PF13302">
    <property type="entry name" value="Acetyltransf_3"/>
    <property type="match status" value="1"/>
</dbReference>
<organism evidence="5 6">
    <name type="scientific">Vibrio proteolyticus NBRC 13287</name>
    <dbReference type="NCBI Taxonomy" id="1219065"/>
    <lineage>
        <taxon>Bacteria</taxon>
        <taxon>Pseudomonadati</taxon>
        <taxon>Pseudomonadota</taxon>
        <taxon>Gammaproteobacteria</taxon>
        <taxon>Vibrionales</taxon>
        <taxon>Vibrionaceae</taxon>
        <taxon>Vibrio</taxon>
    </lineage>
</organism>
<keyword evidence="6" id="KW-1185">Reference proteome</keyword>
<keyword evidence="2" id="KW-0012">Acyltransferase</keyword>
<name>U3A029_VIBPR</name>
<dbReference type="EMBL" id="BATJ01000006">
    <property type="protein sequence ID" value="GAD67040.1"/>
    <property type="molecule type" value="Genomic_DNA"/>
</dbReference>
<evidence type="ECO:0000259" key="4">
    <source>
        <dbReference type="PROSITE" id="PS51186"/>
    </source>
</evidence>
<comment type="caution">
    <text evidence="5">The sequence shown here is derived from an EMBL/GenBank/DDBJ whole genome shotgun (WGS) entry which is preliminary data.</text>
</comment>
<keyword evidence="1 5" id="KW-0808">Transferase</keyword>